<evidence type="ECO:0000313" key="2">
    <source>
        <dbReference type="Proteomes" id="UP000003843"/>
    </source>
</evidence>
<dbReference type="Proteomes" id="UP000003843">
    <property type="component" value="Unassembled WGS sequence"/>
</dbReference>
<proteinExistence type="predicted"/>
<evidence type="ECO:0000313" key="1">
    <source>
        <dbReference type="EMBL" id="EEZ74498.1"/>
    </source>
</evidence>
<name>D0WD50_NEILA</name>
<organism evidence="1 2">
    <name type="scientific">Neisseria lactamica ATCC 23970</name>
    <dbReference type="NCBI Taxonomy" id="546265"/>
    <lineage>
        <taxon>Bacteria</taxon>
        <taxon>Pseudomonadati</taxon>
        <taxon>Pseudomonadota</taxon>
        <taxon>Betaproteobacteria</taxon>
        <taxon>Neisseriales</taxon>
        <taxon>Neisseriaceae</taxon>
        <taxon>Neisseria</taxon>
    </lineage>
</organism>
<gene>
    <name evidence="1" type="ORF">NEILACOT_05486</name>
</gene>
<dbReference type="AlphaFoldDB" id="D0WD50"/>
<protein>
    <submittedName>
        <fullName evidence="1">Uncharacterized protein</fullName>
    </submittedName>
</protein>
<reference evidence="1 2" key="1">
    <citation type="submission" date="2009-10" db="EMBL/GenBank/DDBJ databases">
        <authorList>
            <person name="Weinstock G."/>
            <person name="Sodergren E."/>
            <person name="Clifton S."/>
            <person name="Fulton L."/>
            <person name="Fulton B."/>
            <person name="Courtney L."/>
            <person name="Fronick C."/>
            <person name="Harrison M."/>
            <person name="Strong C."/>
            <person name="Farmer C."/>
            <person name="Delahaunty K."/>
            <person name="Markovic C."/>
            <person name="Hall O."/>
            <person name="Minx P."/>
            <person name="Tomlinson C."/>
            <person name="Mitreva M."/>
            <person name="Nelson J."/>
            <person name="Hou S."/>
            <person name="Wollam A."/>
            <person name="Pepin K.H."/>
            <person name="Johnson M."/>
            <person name="Bhonagiri V."/>
            <person name="Nash W.E."/>
            <person name="Warren W."/>
            <person name="Chinwalla A."/>
            <person name="Mardis E.R."/>
            <person name="Wilson R.K."/>
        </authorList>
    </citation>
    <scope>NUCLEOTIDE SEQUENCE [LARGE SCALE GENOMIC DNA]</scope>
    <source>
        <strain evidence="1 2">ATCC 23970</strain>
    </source>
</reference>
<sequence>MDFKDIAVVNQDISHRLSGNIIPFVVLFDTVYRAMQHRLSGSGTPFCRYITPFSVHKVQESTDHLTP</sequence>
<accession>D0WD50</accession>
<comment type="caution">
    <text evidence="1">The sequence shown here is derived from an EMBL/GenBank/DDBJ whole genome shotgun (WGS) entry which is preliminary data.</text>
</comment>
<dbReference type="EMBL" id="ACEQ02000042">
    <property type="protein sequence ID" value="EEZ74498.1"/>
    <property type="molecule type" value="Genomic_DNA"/>
</dbReference>